<evidence type="ECO:0000313" key="2">
    <source>
        <dbReference type="EMBL" id="URD95270.1"/>
    </source>
</evidence>
<dbReference type="EMBL" id="CP097506">
    <property type="protein sequence ID" value="URD95270.1"/>
    <property type="molecule type" value="Genomic_DNA"/>
</dbReference>
<proteinExistence type="predicted"/>
<protein>
    <submittedName>
        <fullName evidence="2">Uncharacterized protein</fullName>
    </submittedName>
</protein>
<name>A0A9E7FGQ8_9LILI</name>
<evidence type="ECO:0000256" key="1">
    <source>
        <dbReference type="SAM" id="MobiDB-lite"/>
    </source>
</evidence>
<dbReference type="AlphaFoldDB" id="A0A9E7FGQ8"/>
<keyword evidence="3" id="KW-1185">Reference proteome</keyword>
<accession>A0A9E7FGQ8</accession>
<feature type="region of interest" description="Disordered" evidence="1">
    <location>
        <begin position="46"/>
        <end position="77"/>
    </location>
</feature>
<dbReference type="Proteomes" id="UP001055439">
    <property type="component" value="Chromosome 4"/>
</dbReference>
<sequence>MSKHDLVVGHMKCSSTSGRALASRIDLPQCKRDGLKISEIGLVKKVGRRQGQRHHETKPHRPQEEDDSPTTSFSGGGRRDNFYLLLLLLLLLPPPRRGAKATLSKTEASEYNYVGCTGRQHLRETNIHERWAFASTALMVLLLNGIVELVHINACNV</sequence>
<feature type="compositionally biased region" description="Basic residues" evidence="1">
    <location>
        <begin position="46"/>
        <end position="60"/>
    </location>
</feature>
<evidence type="ECO:0000313" key="3">
    <source>
        <dbReference type="Proteomes" id="UP001055439"/>
    </source>
</evidence>
<reference evidence="2" key="1">
    <citation type="submission" date="2022-05" db="EMBL/GenBank/DDBJ databases">
        <title>The Musa troglodytarum L. genome provides insights into the mechanism of non-climacteric behaviour and enrichment of carotenoids.</title>
        <authorList>
            <person name="Wang J."/>
        </authorList>
    </citation>
    <scope>NUCLEOTIDE SEQUENCE</scope>
    <source>
        <tissue evidence="2">Leaf</tissue>
    </source>
</reference>
<gene>
    <name evidence="2" type="ORF">MUK42_26976</name>
</gene>
<organism evidence="2 3">
    <name type="scientific">Musa troglodytarum</name>
    <name type="common">fe'i banana</name>
    <dbReference type="NCBI Taxonomy" id="320322"/>
    <lineage>
        <taxon>Eukaryota</taxon>
        <taxon>Viridiplantae</taxon>
        <taxon>Streptophyta</taxon>
        <taxon>Embryophyta</taxon>
        <taxon>Tracheophyta</taxon>
        <taxon>Spermatophyta</taxon>
        <taxon>Magnoliopsida</taxon>
        <taxon>Liliopsida</taxon>
        <taxon>Zingiberales</taxon>
        <taxon>Musaceae</taxon>
        <taxon>Musa</taxon>
    </lineage>
</organism>